<protein>
    <submittedName>
        <fullName evidence="2">Aminoglycoside phosphotransferase (APT) family kinase protein</fullName>
    </submittedName>
</protein>
<keyword evidence="2" id="KW-0418">Kinase</keyword>
<dbReference type="EMBL" id="PDJK01000002">
    <property type="protein sequence ID" value="PFG49110.1"/>
    <property type="molecule type" value="Genomic_DNA"/>
</dbReference>
<organism evidence="2 3">
    <name type="scientific">Amycolatopsis sulphurea</name>
    <dbReference type="NCBI Taxonomy" id="76022"/>
    <lineage>
        <taxon>Bacteria</taxon>
        <taxon>Bacillati</taxon>
        <taxon>Actinomycetota</taxon>
        <taxon>Actinomycetes</taxon>
        <taxon>Pseudonocardiales</taxon>
        <taxon>Pseudonocardiaceae</taxon>
        <taxon>Amycolatopsis</taxon>
    </lineage>
</organism>
<sequence>MTAVFDLDAAQRWLGEQGIALGHRVSSRRLGEGNSNLTYLLTTEGSLPDLVLRHPPRSDDGSARYVKREFDILTGLAATDVPVPSPVALCTDASVAGAPFLVMAHLAGAVMDSIDDARLLPLDVRARVGPSLAERLAGIHALDPQQCGLDHIGPRTSYAERQINRWAPKWTAIGNATDREVDEITRYLKLRMPPQAEHQIVHGDYSLGNVLLDPTGSVSGVLDWELCTLGDPLADLGTLLAYWPDEPGVHPATDDDLTLEPGFAGQADIVEAYAAQSGRDLASLGYFRVLAYWRLAIIIQGVHQRWLVDPRSASAAAGRLGRKAEKLIHLGHALMRASTTG</sequence>
<feature type="domain" description="Aminoglycoside phosphotransferase" evidence="1">
    <location>
        <begin position="28"/>
        <end position="252"/>
    </location>
</feature>
<dbReference type="CDD" id="cd05154">
    <property type="entry name" value="ACAD10_11_N-like"/>
    <property type="match status" value="1"/>
</dbReference>
<dbReference type="InterPro" id="IPR002575">
    <property type="entry name" value="Aminoglycoside_PTrfase"/>
</dbReference>
<dbReference type="Gene3D" id="3.30.200.20">
    <property type="entry name" value="Phosphorylase Kinase, domain 1"/>
    <property type="match status" value="1"/>
</dbReference>
<gene>
    <name evidence="2" type="ORF">ATK36_4238</name>
</gene>
<evidence type="ECO:0000259" key="1">
    <source>
        <dbReference type="Pfam" id="PF01636"/>
    </source>
</evidence>
<dbReference type="GO" id="GO:0016301">
    <property type="term" value="F:kinase activity"/>
    <property type="evidence" value="ECO:0007669"/>
    <property type="project" value="UniProtKB-KW"/>
</dbReference>
<dbReference type="Pfam" id="PF01636">
    <property type="entry name" value="APH"/>
    <property type="match status" value="1"/>
</dbReference>
<dbReference type="Proteomes" id="UP000243542">
    <property type="component" value="Unassembled WGS sequence"/>
</dbReference>
<dbReference type="InterPro" id="IPR041726">
    <property type="entry name" value="ACAD10_11_N"/>
</dbReference>
<name>A0A2A9FF24_9PSEU</name>
<comment type="caution">
    <text evidence="2">The sequence shown here is derived from an EMBL/GenBank/DDBJ whole genome shotgun (WGS) entry which is preliminary data.</text>
</comment>
<reference evidence="2 3" key="1">
    <citation type="submission" date="2017-10" db="EMBL/GenBank/DDBJ databases">
        <title>Sequencing the genomes of 1000 actinobacteria strains.</title>
        <authorList>
            <person name="Klenk H.-P."/>
        </authorList>
    </citation>
    <scope>NUCLEOTIDE SEQUENCE [LARGE SCALE GENOMIC DNA]</scope>
    <source>
        <strain evidence="2 3">DSM 46092</strain>
    </source>
</reference>
<dbReference type="InterPro" id="IPR051678">
    <property type="entry name" value="AGP_Transferase"/>
</dbReference>
<dbReference type="PANTHER" id="PTHR21310:SF40">
    <property type="entry name" value="AMINOGLYCOSIDE PHOSPHOTRANSFERASE DOMAIN-CONTAINING PROTEIN-RELATED"/>
    <property type="match status" value="1"/>
</dbReference>
<dbReference type="Gene3D" id="3.90.1200.10">
    <property type="match status" value="1"/>
</dbReference>
<keyword evidence="3" id="KW-1185">Reference proteome</keyword>
<keyword evidence="2" id="KW-0808">Transferase</keyword>
<dbReference type="RefSeq" id="WP_098513068.1">
    <property type="nucleotide sequence ID" value="NZ_JBIAKZ010000001.1"/>
</dbReference>
<dbReference type="InterPro" id="IPR011009">
    <property type="entry name" value="Kinase-like_dom_sf"/>
</dbReference>
<evidence type="ECO:0000313" key="2">
    <source>
        <dbReference type="EMBL" id="PFG49110.1"/>
    </source>
</evidence>
<evidence type="ECO:0000313" key="3">
    <source>
        <dbReference type="Proteomes" id="UP000243542"/>
    </source>
</evidence>
<proteinExistence type="predicted"/>
<dbReference type="PANTHER" id="PTHR21310">
    <property type="entry name" value="AMINOGLYCOSIDE PHOSPHOTRANSFERASE-RELATED-RELATED"/>
    <property type="match status" value="1"/>
</dbReference>
<accession>A0A2A9FF24</accession>
<dbReference type="SUPFAM" id="SSF56112">
    <property type="entry name" value="Protein kinase-like (PK-like)"/>
    <property type="match status" value="1"/>
</dbReference>
<dbReference type="AlphaFoldDB" id="A0A2A9FF24"/>